<dbReference type="GO" id="GO:0016746">
    <property type="term" value="F:acyltransferase activity"/>
    <property type="evidence" value="ECO:0007669"/>
    <property type="project" value="InterPro"/>
</dbReference>
<feature type="domain" description="ChsH2 rubredoxin-like zinc ribbon" evidence="2">
    <location>
        <begin position="351"/>
        <end position="379"/>
    </location>
</feature>
<dbReference type="GO" id="GO:0008299">
    <property type="term" value="P:isoprenoid biosynthetic process"/>
    <property type="evidence" value="ECO:0007669"/>
    <property type="project" value="UniProtKB-KW"/>
</dbReference>
<dbReference type="SUPFAM" id="SSF53901">
    <property type="entry name" value="Thiolase-like"/>
    <property type="match status" value="2"/>
</dbReference>
<comment type="caution">
    <text evidence="3">The sequence shown here is derived from an EMBL/GenBank/DDBJ whole genome shotgun (WGS) entry which is preliminary data.</text>
</comment>
<name>A0AAP2ZC25_9EURY</name>
<dbReference type="AlphaFoldDB" id="A0AAP2ZC25"/>
<keyword evidence="1" id="KW-0414">Isoprene biosynthesis</keyword>
<evidence type="ECO:0000313" key="4">
    <source>
        <dbReference type="Proteomes" id="UP001321047"/>
    </source>
</evidence>
<dbReference type="InterPro" id="IPR012340">
    <property type="entry name" value="NA-bd_OB-fold"/>
</dbReference>
<dbReference type="Pfam" id="PF12172">
    <property type="entry name" value="zf-ChsH2"/>
    <property type="match status" value="1"/>
</dbReference>
<evidence type="ECO:0000259" key="2">
    <source>
        <dbReference type="Pfam" id="PF12172"/>
    </source>
</evidence>
<dbReference type="InterPro" id="IPR016039">
    <property type="entry name" value="Thiolase-like"/>
</dbReference>
<keyword evidence="4" id="KW-1185">Reference proteome</keyword>
<dbReference type="Proteomes" id="UP001321047">
    <property type="component" value="Unassembled WGS sequence"/>
</dbReference>
<evidence type="ECO:0000313" key="3">
    <source>
        <dbReference type="EMBL" id="MCU4753124.1"/>
    </source>
</evidence>
<accession>A0AAP2ZC25</accession>
<dbReference type="InterPro" id="IPR022002">
    <property type="entry name" value="ChsH2_Znr"/>
</dbReference>
<protein>
    <submittedName>
        <fullName evidence="3">Zinc ribbon domain-containing protein</fullName>
    </submittedName>
</protein>
<proteinExistence type="predicted"/>
<gene>
    <name evidence="3" type="ORF">OB919_14250</name>
</gene>
<dbReference type="SUPFAM" id="SSF50249">
    <property type="entry name" value="Nucleic acid-binding proteins"/>
    <property type="match status" value="1"/>
</dbReference>
<dbReference type="EMBL" id="JAOPJZ010000013">
    <property type="protein sequence ID" value="MCU4753124.1"/>
    <property type="molecule type" value="Genomic_DNA"/>
</dbReference>
<evidence type="ECO:0000256" key="1">
    <source>
        <dbReference type="ARBA" id="ARBA00023229"/>
    </source>
</evidence>
<reference evidence="3 4" key="1">
    <citation type="submission" date="2022-09" db="EMBL/GenBank/DDBJ databases">
        <title>Enrichment on poylsaccharides allowed isolation of novel metabolic and taxonomic groups of Haloarchaea.</title>
        <authorList>
            <person name="Sorokin D.Y."/>
            <person name="Elcheninov A.G."/>
            <person name="Khizhniak T.V."/>
            <person name="Kolganova T.V."/>
            <person name="Kublanov I.V."/>
        </authorList>
    </citation>
    <scope>NUCLEOTIDE SEQUENCE [LARGE SCALE GENOMIC DNA]</scope>
    <source>
        <strain evidence="3 4">AArc-curdl1</strain>
    </source>
</reference>
<dbReference type="RefSeq" id="WP_342809449.1">
    <property type="nucleotide sequence ID" value="NZ_JAOPJZ010000013.1"/>
</dbReference>
<dbReference type="Gene3D" id="3.40.47.10">
    <property type="match status" value="1"/>
</dbReference>
<sequence>MSRTITAVGAYVPQARLPAEDVSEAWGRFDGAGIRSTAVPGADEDTLTMAGEAARRALEASSIEAADLEAVTFATTTPPLEEAELAVRLGAFLGTGDSTRHETAGASTNAGVAALADALEGDSGPHLVVASDAPRGEPDSDQAHAAGAGAAAFVLESSGGARCLSRADAGLDYPGTRFREAGSSTVDSLGITPYEREAFTETIGRAVDGLGESFDPSSADAVAVQAPNGKLPYRASGVLGVDTDVMTDHAVVHDLGDLGAASVPLSLASALAAGEKTVLGVGYGSGSVSTILALEAGESDEAGAVSGEVDFESDETISYAESLRLRGEITGGEPAGGGAYVSVPSWQRSTPQRYRLEAGECPSCGALNFLPQGACRRCHELVEYEPVQLERQGTIETVSVISQGGAPPEFAELQARAGDYATAIVAFDGPGEDDEHASAPLLIVDAEPDSVSVGDRVEATVRRIYTQEGVTRYGIKARPLE</sequence>
<organism evidence="3 4">
    <name type="scientific">Natronosalvus hydrolyticus</name>
    <dbReference type="NCBI Taxonomy" id="2979988"/>
    <lineage>
        <taxon>Archaea</taxon>
        <taxon>Methanobacteriati</taxon>
        <taxon>Methanobacteriota</taxon>
        <taxon>Stenosarchaea group</taxon>
        <taxon>Halobacteria</taxon>
        <taxon>Halobacteriales</taxon>
        <taxon>Natrialbaceae</taxon>
        <taxon>Natronosalvus</taxon>
    </lineage>
</organism>
<dbReference type="CDD" id="cd00827">
    <property type="entry name" value="init_cond_enzymes"/>
    <property type="match status" value="1"/>
</dbReference>